<dbReference type="InterPro" id="IPR003609">
    <property type="entry name" value="Pan_app"/>
</dbReference>
<feature type="chain" id="PRO_5010737112" description="Apple domain-containing protein" evidence="3">
    <location>
        <begin position="20"/>
        <end position="170"/>
    </location>
</feature>
<feature type="domain" description="Apple" evidence="4">
    <location>
        <begin position="24"/>
        <end position="99"/>
    </location>
</feature>
<evidence type="ECO:0000256" key="3">
    <source>
        <dbReference type="SAM" id="SignalP"/>
    </source>
</evidence>
<evidence type="ECO:0000256" key="2">
    <source>
        <dbReference type="ARBA" id="ARBA00023157"/>
    </source>
</evidence>
<evidence type="ECO:0000313" key="6">
    <source>
        <dbReference type="Proteomes" id="UP000243579"/>
    </source>
</evidence>
<evidence type="ECO:0000259" key="4">
    <source>
        <dbReference type="SMART" id="SM00223"/>
    </source>
</evidence>
<keyword evidence="3" id="KW-0732">Signal</keyword>
<dbReference type="GO" id="GO:0005576">
    <property type="term" value="C:extracellular region"/>
    <property type="evidence" value="ECO:0007669"/>
    <property type="project" value="InterPro"/>
</dbReference>
<evidence type="ECO:0000256" key="1">
    <source>
        <dbReference type="ARBA" id="ARBA00022737"/>
    </source>
</evidence>
<protein>
    <recommendedName>
        <fullName evidence="4">Apple domain-containing protein</fullName>
    </recommendedName>
</protein>
<evidence type="ECO:0000313" key="5">
    <source>
        <dbReference type="EMBL" id="OQR90654.1"/>
    </source>
</evidence>
<dbReference type="Proteomes" id="UP000243579">
    <property type="component" value="Unassembled WGS sequence"/>
</dbReference>
<dbReference type="InterPro" id="IPR000177">
    <property type="entry name" value="Apple"/>
</dbReference>
<proteinExistence type="predicted"/>
<comment type="caution">
    <text evidence="5">The sequence shown here is derived from an EMBL/GenBank/DDBJ whole genome shotgun (WGS) entry which is preliminary data.</text>
</comment>
<dbReference type="EMBL" id="JNBR01000594">
    <property type="protein sequence ID" value="OQR90654.1"/>
    <property type="molecule type" value="Genomic_DNA"/>
</dbReference>
<keyword evidence="6" id="KW-1185">Reference proteome</keyword>
<gene>
    <name evidence="5" type="ORF">ACHHYP_05342</name>
</gene>
<dbReference type="SMART" id="SM00223">
    <property type="entry name" value="APPLE"/>
    <property type="match status" value="1"/>
</dbReference>
<dbReference type="Gene3D" id="3.50.4.10">
    <property type="entry name" value="Hepatocyte Growth Factor"/>
    <property type="match status" value="2"/>
</dbReference>
<dbReference type="Pfam" id="PF14295">
    <property type="entry name" value="PAN_4"/>
    <property type="match status" value="2"/>
</dbReference>
<keyword evidence="1" id="KW-0677">Repeat</keyword>
<sequence length="170" mass="17986">MKVSTISIALLMSAATGFAKAPSCVSLEQNVDYYGNDIMGVAEPNKLKCCTWCQIVTGCNVFVWNSYNGGTCWLKSKKGDRSTQMGAYAGVPPNLPPTCSAIKENTDISPGKDLGFKPAATADLCCALCASFAGCGAYSWSSWNGGNCYFKQRASAVEVAARGVRSAYLN</sequence>
<organism evidence="5 6">
    <name type="scientific">Achlya hypogyna</name>
    <name type="common">Oomycete</name>
    <name type="synonym">Protoachlya hypogyna</name>
    <dbReference type="NCBI Taxonomy" id="1202772"/>
    <lineage>
        <taxon>Eukaryota</taxon>
        <taxon>Sar</taxon>
        <taxon>Stramenopiles</taxon>
        <taxon>Oomycota</taxon>
        <taxon>Saprolegniomycetes</taxon>
        <taxon>Saprolegniales</taxon>
        <taxon>Achlyaceae</taxon>
        <taxon>Achlya</taxon>
    </lineage>
</organism>
<name>A0A1V9YXW4_ACHHY</name>
<keyword evidence="2" id="KW-1015">Disulfide bond</keyword>
<dbReference type="OrthoDB" id="78172at2759"/>
<dbReference type="AlphaFoldDB" id="A0A1V9YXW4"/>
<feature type="signal peptide" evidence="3">
    <location>
        <begin position="1"/>
        <end position="19"/>
    </location>
</feature>
<dbReference type="PANTHER" id="PTHR33946">
    <property type="match status" value="1"/>
</dbReference>
<accession>A0A1V9YXW4</accession>
<reference evidence="5 6" key="1">
    <citation type="journal article" date="2014" name="Genome Biol. Evol.">
        <title>The secreted proteins of Achlya hypogyna and Thraustotheca clavata identify the ancestral oomycete secretome and reveal gene acquisitions by horizontal gene transfer.</title>
        <authorList>
            <person name="Misner I."/>
            <person name="Blouin N."/>
            <person name="Leonard G."/>
            <person name="Richards T.A."/>
            <person name="Lane C.E."/>
        </authorList>
    </citation>
    <scope>NUCLEOTIDE SEQUENCE [LARGE SCALE GENOMIC DNA]</scope>
    <source>
        <strain evidence="5 6">ATCC 48635</strain>
    </source>
</reference>
<dbReference type="PANTHER" id="PTHR33946:SF4">
    <property type="entry name" value="COAGULATION FACTOR XI"/>
    <property type="match status" value="1"/>
</dbReference>
<dbReference type="GO" id="GO:0006508">
    <property type="term" value="P:proteolysis"/>
    <property type="evidence" value="ECO:0007669"/>
    <property type="project" value="InterPro"/>
</dbReference>